<dbReference type="Proteomes" id="UP000633814">
    <property type="component" value="Unassembled WGS sequence"/>
</dbReference>
<evidence type="ECO:0000256" key="9">
    <source>
        <dbReference type="ARBA" id="ARBA00023136"/>
    </source>
</evidence>
<evidence type="ECO:0000256" key="2">
    <source>
        <dbReference type="ARBA" id="ARBA00022448"/>
    </source>
</evidence>
<keyword evidence="6 11" id="KW-0812">Transmembrane</keyword>
<keyword evidence="7 11" id="KW-1133">Transmembrane helix</keyword>
<dbReference type="InterPro" id="IPR022985">
    <property type="entry name" value="Sulfate_CysZ"/>
</dbReference>
<keyword evidence="3 11" id="KW-1003">Cell membrane</keyword>
<feature type="transmembrane region" description="Helical" evidence="11">
    <location>
        <begin position="222"/>
        <end position="247"/>
    </location>
</feature>
<name>A0ABS8C0U3_9ALTE</name>
<feature type="transmembrane region" description="Helical" evidence="11">
    <location>
        <begin position="80"/>
        <end position="109"/>
    </location>
</feature>
<keyword evidence="2 11" id="KW-0813">Transport</keyword>
<dbReference type="InterPro" id="IPR050480">
    <property type="entry name" value="CysZ-like"/>
</dbReference>
<evidence type="ECO:0000256" key="3">
    <source>
        <dbReference type="ARBA" id="ARBA00022475"/>
    </source>
</evidence>
<evidence type="ECO:0000256" key="6">
    <source>
        <dbReference type="ARBA" id="ARBA00022692"/>
    </source>
</evidence>
<feature type="transmembrane region" description="Helical" evidence="11">
    <location>
        <begin position="161"/>
        <end position="185"/>
    </location>
</feature>
<sequence>MQGFLVRSRYTSLNSQYSEDMMFYFFKGLRLLGQKGLKRFVLIPLLINLVLFFMAFYWMWQLLQSFIVHIQQWLPQWLHWLEYLLIPLGVMSLLLSFAYSFTMVANFIAAPFNGLLSEKTASLLSGKAIPEVSLRQFLHDAPRLLAREWQKLCYLLPRATILFILCLLIPVAGPFLWFFISAWFFSLQYLDYPFDNNKVSFTELRRQLRQAPALSLSFGSAVALFSMVPLLNLLVMPAAVCGATVLWCERFAEHYDPALQAPGARSYQKLNKYC</sequence>
<comment type="function">
    <text evidence="11">High affinity, high specificity proton-dependent sulfate transporter, which mediates sulfate uptake. Provides the sulfur source for the cysteine synthesis pathway.</text>
</comment>
<dbReference type="Pfam" id="PF07264">
    <property type="entry name" value="EI24"/>
    <property type="match status" value="1"/>
</dbReference>
<evidence type="ECO:0000313" key="13">
    <source>
        <dbReference type="Proteomes" id="UP000633814"/>
    </source>
</evidence>
<keyword evidence="8 11" id="KW-0764">Sulfate transport</keyword>
<keyword evidence="10 11" id="KW-0198">Cysteine biosynthesis</keyword>
<accession>A0ABS8C0U3</accession>
<comment type="caution">
    <text evidence="12">The sequence shown here is derived from an EMBL/GenBank/DDBJ whole genome shotgun (WGS) entry which is preliminary data.</text>
</comment>
<evidence type="ECO:0000313" key="12">
    <source>
        <dbReference type="EMBL" id="MCB5225635.1"/>
    </source>
</evidence>
<organism evidence="12 13">
    <name type="scientific">Alishewanella maricola</name>
    <dbReference type="NCBI Taxonomy" id="2795740"/>
    <lineage>
        <taxon>Bacteria</taxon>
        <taxon>Pseudomonadati</taxon>
        <taxon>Pseudomonadota</taxon>
        <taxon>Gammaproteobacteria</taxon>
        <taxon>Alteromonadales</taxon>
        <taxon>Alteromonadaceae</taxon>
        <taxon>Alishewanella</taxon>
    </lineage>
</organism>
<evidence type="ECO:0000256" key="4">
    <source>
        <dbReference type="ARBA" id="ARBA00022519"/>
    </source>
</evidence>
<dbReference type="PANTHER" id="PTHR37468:SF1">
    <property type="entry name" value="SULFATE TRANSPORTER CYSZ"/>
    <property type="match status" value="1"/>
</dbReference>
<comment type="similarity">
    <text evidence="11">Belongs to the CysZ family.</text>
</comment>
<dbReference type="InterPro" id="IPR059112">
    <property type="entry name" value="CysZ/EI24"/>
</dbReference>
<dbReference type="NCBIfam" id="NF003433">
    <property type="entry name" value="PRK04949.1"/>
    <property type="match status" value="1"/>
</dbReference>
<dbReference type="PANTHER" id="PTHR37468">
    <property type="entry name" value="SULFATE TRANSPORTER CYSZ"/>
    <property type="match status" value="1"/>
</dbReference>
<reference evidence="12 13" key="1">
    <citation type="submission" date="2021-10" db="EMBL/GenBank/DDBJ databases">
        <title>Alishewanella koreense sp. nov. isolated from seawater of southwestern coast in South Korea and the proposal for the reclassification of Rheinheimera perlucida and Rheinheimera tuosuensis as Arsukibacterium perlucida and Arsukibacterium tuosuensis.</title>
        <authorList>
            <person name="Kim K.H."/>
            <person name="Ruan W."/>
            <person name="Kim K.R."/>
            <person name="Baek J.H."/>
            <person name="Jeon C.O."/>
        </authorList>
    </citation>
    <scope>NUCLEOTIDE SEQUENCE [LARGE SCALE GENOMIC DNA]</scope>
    <source>
        <strain evidence="12 13">16-MA</strain>
    </source>
</reference>
<evidence type="ECO:0000256" key="10">
    <source>
        <dbReference type="ARBA" id="ARBA00023192"/>
    </source>
</evidence>
<keyword evidence="4 11" id="KW-0997">Cell inner membrane</keyword>
<proteinExistence type="inferred from homology"/>
<comment type="subcellular location">
    <subcellularLocation>
        <location evidence="11">Cell inner membrane</location>
        <topology evidence="11">Multi-pass membrane protein</topology>
    </subcellularLocation>
    <subcellularLocation>
        <location evidence="1">Membrane</location>
        <topology evidence="1">Multi-pass membrane protein</topology>
    </subcellularLocation>
</comment>
<evidence type="ECO:0000256" key="8">
    <source>
        <dbReference type="ARBA" id="ARBA00023032"/>
    </source>
</evidence>
<keyword evidence="9 11" id="KW-0472">Membrane</keyword>
<dbReference type="EMBL" id="JAEINI020000001">
    <property type="protein sequence ID" value="MCB5225635.1"/>
    <property type="molecule type" value="Genomic_DNA"/>
</dbReference>
<keyword evidence="13" id="KW-1185">Reference proteome</keyword>
<dbReference type="HAMAP" id="MF_00468">
    <property type="entry name" value="CysZ"/>
    <property type="match status" value="1"/>
</dbReference>
<evidence type="ECO:0000256" key="5">
    <source>
        <dbReference type="ARBA" id="ARBA00022605"/>
    </source>
</evidence>
<gene>
    <name evidence="11 12" type="primary">cysZ</name>
    <name evidence="12" type="ORF">JAO78_002260</name>
</gene>
<feature type="transmembrane region" description="Helical" evidence="11">
    <location>
        <begin position="40"/>
        <end position="60"/>
    </location>
</feature>
<keyword evidence="5 11" id="KW-0028">Amino-acid biosynthesis</keyword>
<protein>
    <recommendedName>
        <fullName evidence="11">Sulfate transporter CysZ</fullName>
    </recommendedName>
</protein>
<evidence type="ECO:0000256" key="11">
    <source>
        <dbReference type="HAMAP-Rule" id="MF_00468"/>
    </source>
</evidence>
<evidence type="ECO:0000256" key="1">
    <source>
        <dbReference type="ARBA" id="ARBA00004141"/>
    </source>
</evidence>
<evidence type="ECO:0000256" key="7">
    <source>
        <dbReference type="ARBA" id="ARBA00022989"/>
    </source>
</evidence>